<reference evidence="1" key="1">
    <citation type="submission" date="2023-05" db="EMBL/GenBank/DDBJ databases">
        <authorList>
            <person name="Stuckert A."/>
        </authorList>
    </citation>
    <scope>NUCLEOTIDE SEQUENCE</scope>
</reference>
<name>A0ABN9F2B8_9NEOB</name>
<dbReference type="EMBL" id="CATNWA010016258">
    <property type="protein sequence ID" value="CAI9591224.1"/>
    <property type="molecule type" value="Genomic_DNA"/>
</dbReference>
<comment type="caution">
    <text evidence="1">The sequence shown here is derived from an EMBL/GenBank/DDBJ whole genome shotgun (WGS) entry which is preliminary data.</text>
</comment>
<sequence length="53" mass="5749">MLQPLYFLMSNIIAQLSAGTEVITSLLYLPAVDGAKIGQFFFTVGGKVSRLNN</sequence>
<evidence type="ECO:0000313" key="2">
    <source>
        <dbReference type="Proteomes" id="UP001162483"/>
    </source>
</evidence>
<proteinExistence type="predicted"/>
<accession>A0ABN9F2B8</accession>
<keyword evidence="2" id="KW-1185">Reference proteome</keyword>
<dbReference type="Proteomes" id="UP001162483">
    <property type="component" value="Unassembled WGS sequence"/>
</dbReference>
<protein>
    <submittedName>
        <fullName evidence="1">Uncharacterized protein</fullName>
    </submittedName>
</protein>
<gene>
    <name evidence="1" type="ORF">SPARVUS_LOCUS11183283</name>
</gene>
<evidence type="ECO:0000313" key="1">
    <source>
        <dbReference type="EMBL" id="CAI9591224.1"/>
    </source>
</evidence>
<organism evidence="1 2">
    <name type="scientific">Staurois parvus</name>
    <dbReference type="NCBI Taxonomy" id="386267"/>
    <lineage>
        <taxon>Eukaryota</taxon>
        <taxon>Metazoa</taxon>
        <taxon>Chordata</taxon>
        <taxon>Craniata</taxon>
        <taxon>Vertebrata</taxon>
        <taxon>Euteleostomi</taxon>
        <taxon>Amphibia</taxon>
        <taxon>Batrachia</taxon>
        <taxon>Anura</taxon>
        <taxon>Neobatrachia</taxon>
        <taxon>Ranoidea</taxon>
        <taxon>Ranidae</taxon>
        <taxon>Staurois</taxon>
    </lineage>
</organism>